<evidence type="ECO:0000256" key="5">
    <source>
        <dbReference type="ARBA" id="ARBA00023251"/>
    </source>
</evidence>
<dbReference type="PANTHER" id="PTHR42711">
    <property type="entry name" value="ABC TRANSPORTER ATP-BINDING PROTEIN"/>
    <property type="match status" value="1"/>
</dbReference>
<organism evidence="7 8">
    <name type="scientific">Cryobacterium shii</name>
    <dbReference type="NCBI Taxonomy" id="1259235"/>
    <lineage>
        <taxon>Bacteria</taxon>
        <taxon>Bacillati</taxon>
        <taxon>Actinomycetota</taxon>
        <taxon>Actinomycetes</taxon>
        <taxon>Micrococcales</taxon>
        <taxon>Microbacteriaceae</taxon>
        <taxon>Cryobacterium</taxon>
    </lineage>
</organism>
<dbReference type="InterPro" id="IPR003593">
    <property type="entry name" value="AAA+_ATPase"/>
</dbReference>
<dbReference type="SUPFAM" id="SSF52540">
    <property type="entry name" value="P-loop containing nucleoside triphosphate hydrolases"/>
    <property type="match status" value="1"/>
</dbReference>
<dbReference type="Gene3D" id="3.40.50.300">
    <property type="entry name" value="P-loop containing nucleotide triphosphate hydrolases"/>
    <property type="match status" value="1"/>
</dbReference>
<dbReference type="InterPro" id="IPR003439">
    <property type="entry name" value="ABC_transporter-like_ATP-bd"/>
</dbReference>
<keyword evidence="8" id="KW-1185">Reference proteome</keyword>
<proteinExistence type="predicted"/>
<gene>
    <name evidence="7" type="ORF">E3O49_06760</name>
</gene>
<comment type="caution">
    <text evidence="7">The sequence shown here is derived from an EMBL/GenBank/DDBJ whole genome shotgun (WGS) entry which is preliminary data.</text>
</comment>
<name>A0AAQ2C6R1_9MICO</name>
<dbReference type="PROSITE" id="PS00211">
    <property type="entry name" value="ABC_TRANSPORTER_1"/>
    <property type="match status" value="1"/>
</dbReference>
<keyword evidence="4 7" id="KW-0067">ATP-binding</keyword>
<protein>
    <submittedName>
        <fullName evidence="7">ABC transporter ATP-binding protein</fullName>
    </submittedName>
</protein>
<sequence length="215" mass="23606">MSVISLRSVSKKFKGNVLFDELSAEFEQGRTYGLVGPNGSGKSVLFKMICGFLLPDAGSVWIDPKFMAPKRAFPDRFGIMIDGPAFLPGLTGKQNLVDLAAIRNTIGESEVREILALVGLDPDSPQKARNYSLGMKQKLGIAQALMESPDVLLLDEPFNGLDLASVGNIKELLRQRQEDGVTIIFTSHNREDIDELSEVTLLISENRITELAGRR</sequence>
<reference evidence="7 8" key="1">
    <citation type="submission" date="2019-03" db="EMBL/GenBank/DDBJ databases">
        <title>Genomics of glacier-inhabiting Cryobacterium strains.</title>
        <authorList>
            <person name="Liu Q."/>
            <person name="Xin Y.-H."/>
        </authorList>
    </citation>
    <scope>NUCLEOTIDE SEQUENCE [LARGE SCALE GENOMIC DNA]</scope>
    <source>
        <strain evidence="8">TMT1-22</strain>
    </source>
</reference>
<dbReference type="Proteomes" id="UP000297403">
    <property type="component" value="Unassembled WGS sequence"/>
</dbReference>
<dbReference type="InterPro" id="IPR027417">
    <property type="entry name" value="P-loop_NTPase"/>
</dbReference>
<dbReference type="InterPro" id="IPR050763">
    <property type="entry name" value="ABC_transporter_ATP-binding"/>
</dbReference>
<keyword evidence="2" id="KW-0813">Transport</keyword>
<comment type="subcellular location">
    <subcellularLocation>
        <location evidence="1">Cell membrane</location>
        <topology evidence="1">Peripheral membrane protein</topology>
    </subcellularLocation>
</comment>
<feature type="domain" description="ABC transporter" evidence="6">
    <location>
        <begin position="4"/>
        <end position="215"/>
    </location>
</feature>
<keyword evidence="5" id="KW-0046">Antibiotic resistance</keyword>
<dbReference type="GO" id="GO:0005524">
    <property type="term" value="F:ATP binding"/>
    <property type="evidence" value="ECO:0007669"/>
    <property type="project" value="UniProtKB-KW"/>
</dbReference>
<evidence type="ECO:0000256" key="4">
    <source>
        <dbReference type="ARBA" id="ARBA00022840"/>
    </source>
</evidence>
<dbReference type="CDD" id="cd03230">
    <property type="entry name" value="ABC_DR_subfamily_A"/>
    <property type="match status" value="1"/>
</dbReference>
<accession>A0AAQ2C6R1</accession>
<dbReference type="PROSITE" id="PS50893">
    <property type="entry name" value="ABC_TRANSPORTER_2"/>
    <property type="match status" value="1"/>
</dbReference>
<evidence type="ECO:0000259" key="6">
    <source>
        <dbReference type="PROSITE" id="PS50893"/>
    </source>
</evidence>
<evidence type="ECO:0000256" key="2">
    <source>
        <dbReference type="ARBA" id="ARBA00022448"/>
    </source>
</evidence>
<evidence type="ECO:0000256" key="1">
    <source>
        <dbReference type="ARBA" id="ARBA00004202"/>
    </source>
</evidence>
<dbReference type="Pfam" id="PF00005">
    <property type="entry name" value="ABC_tran"/>
    <property type="match status" value="1"/>
</dbReference>
<dbReference type="GO" id="GO:0046677">
    <property type="term" value="P:response to antibiotic"/>
    <property type="evidence" value="ECO:0007669"/>
    <property type="project" value="UniProtKB-KW"/>
</dbReference>
<dbReference type="GO" id="GO:0016887">
    <property type="term" value="F:ATP hydrolysis activity"/>
    <property type="evidence" value="ECO:0007669"/>
    <property type="project" value="InterPro"/>
</dbReference>
<dbReference type="PANTHER" id="PTHR42711:SF18">
    <property type="entry name" value="ABC TRANSPORTER, ATP-BINDING PROTEIN"/>
    <property type="match status" value="1"/>
</dbReference>
<keyword evidence="3" id="KW-0547">Nucleotide-binding</keyword>
<evidence type="ECO:0000256" key="3">
    <source>
        <dbReference type="ARBA" id="ARBA00022741"/>
    </source>
</evidence>
<dbReference type="GO" id="GO:0005886">
    <property type="term" value="C:plasma membrane"/>
    <property type="evidence" value="ECO:0007669"/>
    <property type="project" value="UniProtKB-SubCell"/>
</dbReference>
<dbReference type="SMART" id="SM00382">
    <property type="entry name" value="AAA"/>
    <property type="match status" value="1"/>
</dbReference>
<evidence type="ECO:0000313" key="7">
    <source>
        <dbReference type="EMBL" id="TFC48905.1"/>
    </source>
</evidence>
<dbReference type="EMBL" id="SOFY01000031">
    <property type="protein sequence ID" value="TFC48905.1"/>
    <property type="molecule type" value="Genomic_DNA"/>
</dbReference>
<dbReference type="AlphaFoldDB" id="A0AAQ2C6R1"/>
<evidence type="ECO:0000313" key="8">
    <source>
        <dbReference type="Proteomes" id="UP000297403"/>
    </source>
</evidence>
<dbReference type="InterPro" id="IPR017871">
    <property type="entry name" value="ABC_transporter-like_CS"/>
</dbReference>